<evidence type="ECO:0000256" key="8">
    <source>
        <dbReference type="ARBA" id="ARBA00022932"/>
    </source>
</evidence>
<evidence type="ECO:0000256" key="6">
    <source>
        <dbReference type="ARBA" id="ARBA00022695"/>
    </source>
</evidence>
<dbReference type="GO" id="GO:0003887">
    <property type="term" value="F:DNA-directed DNA polymerase activity"/>
    <property type="evidence" value="ECO:0007669"/>
    <property type="project" value="UniProtKB-EC"/>
</dbReference>
<dbReference type="PANTHER" id="PTHR30478">
    <property type="entry name" value="DNA POLYMERASE III SUBUNIT BETA"/>
    <property type="match status" value="1"/>
</dbReference>
<dbReference type="SUPFAM" id="SSF55979">
    <property type="entry name" value="DNA clamp"/>
    <property type="match status" value="3"/>
</dbReference>
<dbReference type="InterPro" id="IPR022634">
    <property type="entry name" value="DNA_polIII_beta_N"/>
</dbReference>
<dbReference type="RefSeq" id="WP_258569348.1">
    <property type="nucleotide sequence ID" value="NZ_JAKUDN010000002.1"/>
</dbReference>
<keyword evidence="7 10" id="KW-0235">DNA replication</keyword>
<gene>
    <name evidence="14" type="primary">dnaN</name>
    <name evidence="14" type="ORF">MKS91_02935</name>
</gene>
<evidence type="ECO:0000256" key="3">
    <source>
        <dbReference type="ARBA" id="ARBA00021035"/>
    </source>
</evidence>
<dbReference type="EMBL" id="JAKUDN010000002">
    <property type="protein sequence ID" value="MCP8352241.1"/>
    <property type="molecule type" value="Genomic_DNA"/>
</dbReference>
<dbReference type="SMART" id="SM00480">
    <property type="entry name" value="POL3Bc"/>
    <property type="match status" value="1"/>
</dbReference>
<evidence type="ECO:0000256" key="1">
    <source>
        <dbReference type="ARBA" id="ARBA00004496"/>
    </source>
</evidence>
<feature type="domain" description="DNA polymerase III beta sliding clamp central" evidence="12">
    <location>
        <begin position="141"/>
        <end position="254"/>
    </location>
</feature>
<evidence type="ECO:0000256" key="2">
    <source>
        <dbReference type="ARBA" id="ARBA00010752"/>
    </source>
</evidence>
<dbReference type="Gene3D" id="3.10.150.10">
    <property type="entry name" value="DNA Polymerase III, subunit A, domain 2"/>
    <property type="match status" value="1"/>
</dbReference>
<dbReference type="PIRSF" id="PIRSF000804">
    <property type="entry name" value="DNA_pol_III_b"/>
    <property type="match status" value="1"/>
</dbReference>
<proteinExistence type="inferred from homology"/>
<accession>A0ABT1L4Z1</accession>
<evidence type="ECO:0000313" key="15">
    <source>
        <dbReference type="Proteomes" id="UP001320768"/>
    </source>
</evidence>
<evidence type="ECO:0000256" key="7">
    <source>
        <dbReference type="ARBA" id="ARBA00022705"/>
    </source>
</evidence>
<dbReference type="Pfam" id="PF00712">
    <property type="entry name" value="DNA_pol3_beta"/>
    <property type="match status" value="1"/>
</dbReference>
<comment type="subunit">
    <text evidence="10">Forms a ring-shaped head-to-tail homodimer around DNA.</text>
</comment>
<organism evidence="14 15">
    <name type="scientific">Candidatus Synchoanobacter obligatus</name>
    <dbReference type="NCBI Taxonomy" id="2919597"/>
    <lineage>
        <taxon>Bacteria</taxon>
        <taxon>Pseudomonadati</taxon>
        <taxon>Pseudomonadota</taxon>
        <taxon>Gammaproteobacteria</taxon>
        <taxon>Candidatus Comchoanobacterales</taxon>
        <taxon>Candidatus Comchoanobacteraceae</taxon>
        <taxon>Candidatus Synchoanobacter</taxon>
    </lineage>
</organism>
<keyword evidence="9" id="KW-0238">DNA-binding</keyword>
<evidence type="ECO:0000256" key="4">
    <source>
        <dbReference type="ARBA" id="ARBA00022490"/>
    </source>
</evidence>
<comment type="subcellular location">
    <subcellularLocation>
        <location evidence="1 10">Cytoplasm</location>
    </subcellularLocation>
</comment>
<evidence type="ECO:0000313" key="14">
    <source>
        <dbReference type="EMBL" id="MCP8352241.1"/>
    </source>
</evidence>
<name>A0ABT1L4Z1_9GAMM</name>
<evidence type="ECO:0000259" key="11">
    <source>
        <dbReference type="Pfam" id="PF00712"/>
    </source>
</evidence>
<feature type="domain" description="DNA polymerase III beta sliding clamp N-terminal" evidence="11">
    <location>
        <begin position="13"/>
        <end position="130"/>
    </location>
</feature>
<keyword evidence="5 10" id="KW-0808">Transferase</keyword>
<feature type="domain" description="DNA polymerase III beta sliding clamp C-terminal" evidence="13">
    <location>
        <begin position="257"/>
        <end position="375"/>
    </location>
</feature>
<dbReference type="CDD" id="cd00140">
    <property type="entry name" value="beta_clamp"/>
    <property type="match status" value="1"/>
</dbReference>
<dbReference type="InterPro" id="IPR022635">
    <property type="entry name" value="DNA_polIII_beta_C"/>
</dbReference>
<evidence type="ECO:0000259" key="12">
    <source>
        <dbReference type="Pfam" id="PF02767"/>
    </source>
</evidence>
<evidence type="ECO:0000256" key="9">
    <source>
        <dbReference type="ARBA" id="ARBA00023125"/>
    </source>
</evidence>
<keyword evidence="4 10" id="KW-0963">Cytoplasm</keyword>
<keyword evidence="15" id="KW-1185">Reference proteome</keyword>
<dbReference type="NCBIfam" id="TIGR00663">
    <property type="entry name" value="dnan"/>
    <property type="match status" value="1"/>
</dbReference>
<comment type="function">
    <text evidence="10">Confers DNA tethering and processivity to DNA polymerases and other proteins. Acts as a clamp, forming a ring around DNA (a reaction catalyzed by the clamp-loading complex) which diffuses in an ATP-independent manner freely and bidirectionally along dsDNA. Initially characterized for its ability to contact the catalytic subunit of DNA polymerase III (Pol III), a complex, multichain enzyme responsible for most of the replicative synthesis in bacteria; Pol III exhibits 3'-5' exonuclease proofreading activity. The beta chain is required for initiation of replication as well as for processivity of DNA replication.</text>
</comment>
<sequence length="377" mass="41771">MQETSTKAVCLMHINASELLHALKQVSGAVEQSQVMQILSHVLLSSSGSSLSVLASNSEVEVETEANLISPTERPFAITVSCKKLLDICRALPESAVIEFHESSEWLVVKSTDAQFRMATLPADSFPRLPALKEGSSVRMTEKSLKENIESSSFSMAYQDARFFLNGMLFSCNEGKVCCVATDGHRLSWSRVETDQEPLKPIQAILPRKTVLELAKLLRPLDEPLEIVVSEQAVEVRAAHFSLKSNLIEGQYPKYQKLIPSSISDVAVVDRKALKHALDKVAILANEKFKGARFFFENNALKIVSSNFDQEEAVSMIPVSYLGKSRSVAFNINYVLEVLNVIPEEFCKFQFSDTMQGVLVEAPEGDFASYVIMPLTL</sequence>
<dbReference type="Pfam" id="PF02768">
    <property type="entry name" value="DNA_pol3_beta_3"/>
    <property type="match status" value="1"/>
</dbReference>
<evidence type="ECO:0000259" key="13">
    <source>
        <dbReference type="Pfam" id="PF02768"/>
    </source>
</evidence>
<dbReference type="InterPro" id="IPR001001">
    <property type="entry name" value="DNA_polIII_beta"/>
</dbReference>
<evidence type="ECO:0000256" key="5">
    <source>
        <dbReference type="ARBA" id="ARBA00022679"/>
    </source>
</evidence>
<comment type="caution">
    <text evidence="14">The sequence shown here is derived from an EMBL/GenBank/DDBJ whole genome shotgun (WGS) entry which is preliminary data.</text>
</comment>
<dbReference type="Proteomes" id="UP001320768">
    <property type="component" value="Unassembled WGS sequence"/>
</dbReference>
<keyword evidence="8 10" id="KW-0239">DNA-directed DNA polymerase</keyword>
<keyword evidence="6 10" id="KW-0548">Nucleotidyltransferase</keyword>
<dbReference type="Pfam" id="PF02767">
    <property type="entry name" value="DNA_pol3_beta_2"/>
    <property type="match status" value="1"/>
</dbReference>
<dbReference type="PANTHER" id="PTHR30478:SF0">
    <property type="entry name" value="BETA SLIDING CLAMP"/>
    <property type="match status" value="1"/>
</dbReference>
<dbReference type="InterPro" id="IPR022637">
    <property type="entry name" value="DNA_polIII_beta_cen"/>
</dbReference>
<evidence type="ECO:0000256" key="10">
    <source>
        <dbReference type="PIRNR" id="PIRNR000804"/>
    </source>
</evidence>
<protein>
    <recommendedName>
        <fullName evidence="3 10">Beta sliding clamp</fullName>
    </recommendedName>
</protein>
<comment type="similarity">
    <text evidence="2 10">Belongs to the beta sliding clamp family.</text>
</comment>
<reference evidence="14 15" key="1">
    <citation type="journal article" date="2022" name="Nat. Microbiol.">
        <title>The microbiome of a bacterivorous marine choanoflagellate contains a resource-demanding obligate bacterial associate.</title>
        <authorList>
            <person name="Needham D.M."/>
            <person name="Poirier C."/>
            <person name="Bachy C."/>
            <person name="George E.E."/>
            <person name="Wilken S."/>
            <person name="Yung C.C.M."/>
            <person name="Limardo A.J."/>
            <person name="Morando M."/>
            <person name="Sudek L."/>
            <person name="Malmstrom R.R."/>
            <person name="Keeling P.J."/>
            <person name="Santoro A.E."/>
            <person name="Worden A.Z."/>
        </authorList>
    </citation>
    <scope>NUCLEOTIDE SEQUENCE [LARGE SCALE GENOMIC DNA]</scope>
    <source>
        <strain evidence="14 15">Comchoano-2</strain>
    </source>
</reference>
<dbReference type="InterPro" id="IPR046938">
    <property type="entry name" value="DNA_clamp_sf"/>
</dbReference>
<dbReference type="Gene3D" id="3.70.10.10">
    <property type="match status" value="1"/>
</dbReference>